<name>A0ABU6WM50_9FABA</name>
<evidence type="ECO:0000313" key="2">
    <source>
        <dbReference type="Proteomes" id="UP001341840"/>
    </source>
</evidence>
<dbReference type="Proteomes" id="UP001341840">
    <property type="component" value="Unassembled WGS sequence"/>
</dbReference>
<organism evidence="1 2">
    <name type="scientific">Stylosanthes scabra</name>
    <dbReference type="NCBI Taxonomy" id="79078"/>
    <lineage>
        <taxon>Eukaryota</taxon>
        <taxon>Viridiplantae</taxon>
        <taxon>Streptophyta</taxon>
        <taxon>Embryophyta</taxon>
        <taxon>Tracheophyta</taxon>
        <taxon>Spermatophyta</taxon>
        <taxon>Magnoliopsida</taxon>
        <taxon>eudicotyledons</taxon>
        <taxon>Gunneridae</taxon>
        <taxon>Pentapetalae</taxon>
        <taxon>rosids</taxon>
        <taxon>fabids</taxon>
        <taxon>Fabales</taxon>
        <taxon>Fabaceae</taxon>
        <taxon>Papilionoideae</taxon>
        <taxon>50 kb inversion clade</taxon>
        <taxon>dalbergioids sensu lato</taxon>
        <taxon>Dalbergieae</taxon>
        <taxon>Pterocarpus clade</taxon>
        <taxon>Stylosanthes</taxon>
    </lineage>
</organism>
<sequence length="104" mass="11321">MPLAGAQNVWVLPLASLLSCGSALAVRFWSFGLEHKLLVSCFSPAIRCGSQFTPPIRAFVDAVDLWPPVRVMVPSSVVAAERRSFVLNLPRNAVSRPLPISHVK</sequence>
<reference evidence="1 2" key="1">
    <citation type="journal article" date="2023" name="Plants (Basel)">
        <title>Bridging the Gap: Combining Genomics and Transcriptomics Approaches to Understand Stylosanthes scabra, an Orphan Legume from the Brazilian Caatinga.</title>
        <authorList>
            <person name="Ferreira-Neto J.R.C."/>
            <person name="da Silva M.D."/>
            <person name="Binneck E."/>
            <person name="de Melo N.F."/>
            <person name="da Silva R.H."/>
            <person name="de Melo A.L.T.M."/>
            <person name="Pandolfi V."/>
            <person name="Bustamante F.O."/>
            <person name="Brasileiro-Vidal A.C."/>
            <person name="Benko-Iseppon A.M."/>
        </authorList>
    </citation>
    <scope>NUCLEOTIDE SEQUENCE [LARGE SCALE GENOMIC DNA]</scope>
    <source>
        <tissue evidence="1">Leaves</tissue>
    </source>
</reference>
<dbReference type="EMBL" id="JASCZI010181657">
    <property type="protein sequence ID" value="MED6185163.1"/>
    <property type="molecule type" value="Genomic_DNA"/>
</dbReference>
<evidence type="ECO:0008006" key="3">
    <source>
        <dbReference type="Google" id="ProtNLM"/>
    </source>
</evidence>
<keyword evidence="2" id="KW-1185">Reference proteome</keyword>
<accession>A0ABU6WM50</accession>
<protein>
    <recommendedName>
        <fullName evidence="3">Secreted protein</fullName>
    </recommendedName>
</protein>
<comment type="caution">
    <text evidence="1">The sequence shown here is derived from an EMBL/GenBank/DDBJ whole genome shotgun (WGS) entry which is preliminary data.</text>
</comment>
<gene>
    <name evidence="1" type="ORF">PIB30_054404</name>
</gene>
<proteinExistence type="predicted"/>
<evidence type="ECO:0000313" key="1">
    <source>
        <dbReference type="EMBL" id="MED6185163.1"/>
    </source>
</evidence>